<proteinExistence type="predicted"/>
<dbReference type="AlphaFoldDB" id="A0A7X0LT43"/>
<name>A0A7X0LT43_9ACTN</name>
<dbReference type="Proteomes" id="UP000540423">
    <property type="component" value="Unassembled WGS sequence"/>
</dbReference>
<evidence type="ECO:0000313" key="1">
    <source>
        <dbReference type="EMBL" id="MBB6439857.1"/>
    </source>
</evidence>
<organism evidence="1 2">
    <name type="scientific">Streptomyces candidus</name>
    <dbReference type="NCBI Taxonomy" id="67283"/>
    <lineage>
        <taxon>Bacteria</taxon>
        <taxon>Bacillati</taxon>
        <taxon>Actinomycetota</taxon>
        <taxon>Actinomycetes</taxon>
        <taxon>Kitasatosporales</taxon>
        <taxon>Streptomycetaceae</taxon>
        <taxon>Streptomyces</taxon>
    </lineage>
</organism>
<comment type="caution">
    <text evidence="1">The sequence shown here is derived from an EMBL/GenBank/DDBJ whole genome shotgun (WGS) entry which is preliminary data.</text>
</comment>
<dbReference type="EMBL" id="JACHEM010000030">
    <property type="protein sequence ID" value="MBB6439857.1"/>
    <property type="molecule type" value="Genomic_DNA"/>
</dbReference>
<keyword evidence="2" id="KW-1185">Reference proteome</keyword>
<dbReference type="RefSeq" id="WP_185036352.1">
    <property type="nucleotide sequence ID" value="NZ_BNBN01000018.1"/>
</dbReference>
<gene>
    <name evidence="1" type="ORF">HNQ79_006369</name>
</gene>
<sequence>MTAGPQPGHRGLLEAGRLAEFATDLRPLLEQTARAGATTTWAALRKRLSKLPRLQREDESVLLWLVDDDRDHGEPLLSALVTVGNREMHPRFPAIAEQLGVRAGHTLAQQRSTWSWEVLKTHQYWRHRH</sequence>
<accession>A0A7X0LT43</accession>
<protein>
    <submittedName>
        <fullName evidence="1">Uncharacterized protein</fullName>
    </submittedName>
</protein>
<reference evidence="1 2" key="1">
    <citation type="submission" date="2020-08" db="EMBL/GenBank/DDBJ databases">
        <title>Genomic Encyclopedia of Type Strains, Phase IV (KMG-IV): sequencing the most valuable type-strain genomes for metagenomic binning, comparative biology and taxonomic classification.</title>
        <authorList>
            <person name="Goeker M."/>
        </authorList>
    </citation>
    <scope>NUCLEOTIDE SEQUENCE [LARGE SCALE GENOMIC DNA]</scope>
    <source>
        <strain evidence="1 2">DSM 40141</strain>
    </source>
</reference>
<evidence type="ECO:0000313" key="2">
    <source>
        <dbReference type="Proteomes" id="UP000540423"/>
    </source>
</evidence>